<reference evidence="2" key="1">
    <citation type="submission" date="2023-08" db="EMBL/GenBank/DDBJ databases">
        <authorList>
            <person name="Audoor S."/>
            <person name="Bilcke G."/>
        </authorList>
    </citation>
    <scope>NUCLEOTIDE SEQUENCE</scope>
</reference>
<evidence type="ECO:0000313" key="2">
    <source>
        <dbReference type="EMBL" id="CAJ1969772.1"/>
    </source>
</evidence>
<dbReference type="EMBL" id="CAKOGP040002425">
    <property type="protein sequence ID" value="CAJ1969772.1"/>
    <property type="molecule type" value="Genomic_DNA"/>
</dbReference>
<sequence length="415" mass="48201">MPNIAFQEMKQTEDFLAAEFNKATAKERAEALDDIHCVGRALEEVPETKARLLKELDRLVQDERNPIYEIALKQNRAYVEDPSFRLRFLRCNMYDVHRSVRQMMAFLQHKATYFGDAKLALDIVLDDLNDDAMELLSSGLFHIQEERDRNGRVVLYLMNQIFRKYSVETMIKVAYYIFNNVLIPIPEVQSKGIVGIYYDVTNAGENHEMPGLAALVTLMDVVASIPLRHSAVHICLKPIRSSLVFSNTLLFYTLSQSPARTRVRTRIHYGTDMELQIALRSHGVPTQRCPIDVDGNIRWDILNTWFEQQEYVKKFLVQQTPNQPRPQDILFGKGFGIQHHIGNFWFRNFLMAHREEFESTPKSLRKEISTRLALTLFENGARFLKRAEVNGWIEVELEEAAKKVGQLFRTFRKNT</sequence>
<evidence type="ECO:0000259" key="1">
    <source>
        <dbReference type="Pfam" id="PF20710"/>
    </source>
</evidence>
<accession>A0AAD2GC80</accession>
<keyword evidence="3" id="KW-1185">Reference proteome</keyword>
<dbReference type="Gene3D" id="1.10.8.20">
    <property type="entry name" value="N-terminal domain of phosphatidylinositol transfer protein sec14p"/>
    <property type="match status" value="1"/>
</dbReference>
<dbReference type="Pfam" id="PF20710">
    <property type="entry name" value="DUF6824"/>
    <property type="match status" value="1"/>
</dbReference>
<protein>
    <recommendedName>
        <fullName evidence="1">DUF6824 domain-containing protein</fullName>
    </recommendedName>
</protein>
<comment type="caution">
    <text evidence="2">The sequence shown here is derived from an EMBL/GenBank/DDBJ whole genome shotgun (WGS) entry which is preliminary data.</text>
</comment>
<dbReference type="Proteomes" id="UP001295423">
    <property type="component" value="Unassembled WGS sequence"/>
</dbReference>
<dbReference type="InterPro" id="IPR036865">
    <property type="entry name" value="CRAL-TRIO_dom_sf"/>
</dbReference>
<dbReference type="InterPro" id="IPR049227">
    <property type="entry name" value="DUF6824"/>
</dbReference>
<gene>
    <name evidence="2" type="ORF">CYCCA115_LOCUS23879</name>
</gene>
<dbReference type="Gene3D" id="3.40.525.10">
    <property type="entry name" value="CRAL-TRIO lipid binding domain"/>
    <property type="match status" value="1"/>
</dbReference>
<dbReference type="SUPFAM" id="SSF52087">
    <property type="entry name" value="CRAL/TRIO domain"/>
    <property type="match status" value="1"/>
</dbReference>
<organism evidence="2 3">
    <name type="scientific">Cylindrotheca closterium</name>
    <dbReference type="NCBI Taxonomy" id="2856"/>
    <lineage>
        <taxon>Eukaryota</taxon>
        <taxon>Sar</taxon>
        <taxon>Stramenopiles</taxon>
        <taxon>Ochrophyta</taxon>
        <taxon>Bacillariophyta</taxon>
        <taxon>Bacillariophyceae</taxon>
        <taxon>Bacillariophycidae</taxon>
        <taxon>Bacillariales</taxon>
        <taxon>Bacillariaceae</taxon>
        <taxon>Cylindrotheca</taxon>
    </lineage>
</organism>
<feature type="domain" description="DUF6824" evidence="1">
    <location>
        <begin position="328"/>
        <end position="409"/>
    </location>
</feature>
<name>A0AAD2GC80_9STRA</name>
<evidence type="ECO:0000313" key="3">
    <source>
        <dbReference type="Proteomes" id="UP001295423"/>
    </source>
</evidence>
<dbReference type="AlphaFoldDB" id="A0AAD2GC80"/>
<proteinExistence type="predicted"/>